<dbReference type="STRING" id="1379910.TH63_06840"/>
<evidence type="ECO:0000313" key="1">
    <source>
        <dbReference type="EMBL" id="AKQ45418.1"/>
    </source>
</evidence>
<dbReference type="EMBL" id="CP010777">
    <property type="protein sequence ID" value="AKQ45418.1"/>
    <property type="molecule type" value="Genomic_DNA"/>
</dbReference>
<dbReference type="PATRIC" id="fig|1379910.4.peg.1493"/>
<keyword evidence="2" id="KW-1185">Reference proteome</keyword>
<reference evidence="1 2" key="1">
    <citation type="submission" date="2015-01" db="EMBL/GenBank/DDBJ databases">
        <title>Rufibacter sp./DG31D/ whole genome sequencing.</title>
        <authorList>
            <person name="Kim M.K."/>
            <person name="Srinivasan S."/>
            <person name="Lee J.-J."/>
        </authorList>
    </citation>
    <scope>NUCLEOTIDE SEQUENCE [LARGE SCALE GENOMIC DNA]</scope>
    <source>
        <strain evidence="1 2">DG31D</strain>
    </source>
</reference>
<sequence length="78" mass="8967">MVYQNPGPDRNTLSVVNTKDFLLMRACLNLSFALQKAMARTSVHGFEHHSAAILFKNRFRRTSLLSFCLQNQKINKLL</sequence>
<dbReference type="KEGG" id="ruf:TH63_06840"/>
<accession>A0A0H4VJ59</accession>
<proteinExistence type="predicted"/>
<dbReference type="Proteomes" id="UP000036458">
    <property type="component" value="Chromosome"/>
</dbReference>
<evidence type="ECO:0000313" key="2">
    <source>
        <dbReference type="Proteomes" id="UP000036458"/>
    </source>
</evidence>
<protein>
    <submittedName>
        <fullName evidence="1">Uncharacterized protein</fullName>
    </submittedName>
</protein>
<dbReference type="AlphaFoldDB" id="A0A0H4VJ59"/>
<name>A0A0H4VJ59_9BACT</name>
<organism evidence="1 2">
    <name type="scientific">Rufibacter radiotolerans</name>
    <dbReference type="NCBI Taxonomy" id="1379910"/>
    <lineage>
        <taxon>Bacteria</taxon>
        <taxon>Pseudomonadati</taxon>
        <taxon>Bacteroidota</taxon>
        <taxon>Cytophagia</taxon>
        <taxon>Cytophagales</taxon>
        <taxon>Hymenobacteraceae</taxon>
        <taxon>Rufibacter</taxon>
    </lineage>
</organism>
<gene>
    <name evidence="1" type="ORF">TH63_06840</name>
</gene>